<dbReference type="RefSeq" id="WP_208346629.1">
    <property type="nucleotide sequence ID" value="NZ_CAWQFN010000296.1"/>
</dbReference>
<evidence type="ECO:0000313" key="6">
    <source>
        <dbReference type="Proteomes" id="UP000667802"/>
    </source>
</evidence>
<accession>A0AAP5I4R4</accession>
<dbReference type="Pfam" id="PF00037">
    <property type="entry name" value="Fer4"/>
    <property type="match status" value="1"/>
</dbReference>
<comment type="caution">
    <text evidence="5">The sequence shown here is derived from an EMBL/GenBank/DDBJ whole genome shotgun (WGS) entry which is preliminary data.</text>
</comment>
<reference evidence="6" key="1">
    <citation type="journal article" date="2021" name="Science">
        <title>Hunting the eagle killer: A cyanobacterial neurotoxin causes vacuolar myelinopathy.</title>
        <authorList>
            <person name="Breinlinger S."/>
            <person name="Phillips T.J."/>
            <person name="Haram B.N."/>
            <person name="Mares J."/>
            <person name="Martinez Yerena J.A."/>
            <person name="Hrouzek P."/>
            <person name="Sobotka R."/>
            <person name="Henderson W.M."/>
            <person name="Schmieder P."/>
            <person name="Williams S.M."/>
            <person name="Lauderdale J.D."/>
            <person name="Wilde H.D."/>
            <person name="Gerrin W."/>
            <person name="Kust A."/>
            <person name="Washington J.W."/>
            <person name="Wagner C."/>
            <person name="Geier B."/>
            <person name="Liebeke M."/>
            <person name="Enke H."/>
            <person name="Niedermeyer T.H.J."/>
            <person name="Wilde S.B."/>
        </authorList>
    </citation>
    <scope>NUCLEOTIDE SEQUENCE [LARGE SCALE GENOMIC DNA]</scope>
    <source>
        <strain evidence="6">Thurmond2011</strain>
    </source>
</reference>
<dbReference type="GO" id="GO:0051536">
    <property type="term" value="F:iron-sulfur cluster binding"/>
    <property type="evidence" value="ECO:0007669"/>
    <property type="project" value="UniProtKB-KW"/>
</dbReference>
<sequence length="130" mass="15408">MTYQITSQCISCNICLSECPVGAIKMIDERPWIDPNLCKNCVDTVYTVPQCKASCPTYNGCVKQPNDYWESWFATYDKLIAKLTNQQDYWDRWFDCYSQKFLISNKTRMFIWQGFQSLYPYSAFEVREVH</sequence>
<dbReference type="PROSITE" id="PS00198">
    <property type="entry name" value="4FE4S_FER_1"/>
    <property type="match status" value="1"/>
</dbReference>
<dbReference type="InterPro" id="IPR017896">
    <property type="entry name" value="4Fe4S_Fe-S-bd"/>
</dbReference>
<evidence type="ECO:0000256" key="2">
    <source>
        <dbReference type="ARBA" id="ARBA00023004"/>
    </source>
</evidence>
<name>A0AAP5I4R4_9CYAN</name>
<proteinExistence type="predicted"/>
<keyword evidence="3" id="KW-0411">Iron-sulfur</keyword>
<dbReference type="Proteomes" id="UP000667802">
    <property type="component" value="Unassembled WGS sequence"/>
</dbReference>
<keyword evidence="6" id="KW-1185">Reference proteome</keyword>
<dbReference type="EMBL" id="JAALHA020000001">
    <property type="protein sequence ID" value="MDR9893113.1"/>
    <property type="molecule type" value="Genomic_DNA"/>
</dbReference>
<feature type="domain" description="4Fe-4S ferredoxin-type" evidence="4">
    <location>
        <begin position="1"/>
        <end position="29"/>
    </location>
</feature>
<protein>
    <submittedName>
        <fullName evidence="5">4Fe-4S binding protein</fullName>
    </submittedName>
</protein>
<dbReference type="GO" id="GO:0046872">
    <property type="term" value="F:metal ion binding"/>
    <property type="evidence" value="ECO:0007669"/>
    <property type="project" value="UniProtKB-KW"/>
</dbReference>
<dbReference type="Gene3D" id="3.30.70.20">
    <property type="match status" value="1"/>
</dbReference>
<dbReference type="SUPFAM" id="SSF54862">
    <property type="entry name" value="4Fe-4S ferredoxins"/>
    <property type="match status" value="1"/>
</dbReference>
<keyword evidence="1" id="KW-0479">Metal-binding</keyword>
<dbReference type="PROSITE" id="PS51379">
    <property type="entry name" value="4FE4S_FER_2"/>
    <property type="match status" value="1"/>
</dbReference>
<dbReference type="AlphaFoldDB" id="A0AAP5I4R4"/>
<evidence type="ECO:0000259" key="4">
    <source>
        <dbReference type="PROSITE" id="PS51379"/>
    </source>
</evidence>
<organism evidence="5 6">
    <name type="scientific">Aetokthonos hydrillicola Thurmond2011</name>
    <dbReference type="NCBI Taxonomy" id="2712845"/>
    <lineage>
        <taxon>Bacteria</taxon>
        <taxon>Bacillati</taxon>
        <taxon>Cyanobacteriota</taxon>
        <taxon>Cyanophyceae</taxon>
        <taxon>Nostocales</taxon>
        <taxon>Hapalosiphonaceae</taxon>
        <taxon>Aetokthonos</taxon>
    </lineage>
</organism>
<evidence type="ECO:0000313" key="5">
    <source>
        <dbReference type="EMBL" id="MDR9893113.1"/>
    </source>
</evidence>
<gene>
    <name evidence="5" type="ORF">G7B40_000745</name>
</gene>
<dbReference type="InterPro" id="IPR017900">
    <property type="entry name" value="4Fe4S_Fe_S_CS"/>
</dbReference>
<keyword evidence="2" id="KW-0408">Iron</keyword>
<evidence type="ECO:0000256" key="1">
    <source>
        <dbReference type="ARBA" id="ARBA00022723"/>
    </source>
</evidence>
<evidence type="ECO:0000256" key="3">
    <source>
        <dbReference type="ARBA" id="ARBA00023014"/>
    </source>
</evidence>